<sequence>MFKKLPIIPASFFAMTLGFAETGNAWRNATAALNAPGIVGEIFQVLAVLSFFVWGGLFLNKWISQTAAAREEFRDPIQASFIALIPESIILISLALHPYNHPVALAAFWLGSATNLLYGAYRLSRMWVENRTPEQTTPNLFLIYAASVLVNAIAAGVFGYILYGWVLFGIGAISWLVLDSVIKQQLVTGMLPAKTRNFMGIYMAPPVVALVAYQVLSGNQASIPVIYILLGYSLFITVTVIMSFRWLREQPFAPGYWAYTFGISTLAQGLLILAETEKHPTIQFLAVGTLALATALLGFVLLATLQALASNTYFPPRPASAPAAEPGPAG</sequence>
<reference evidence="6 7" key="1">
    <citation type="journal article" date="2012" name="J. Bacteriol.">
        <title>Genome Sequence of Nitratireductor indicus Type Strain C115.</title>
        <authorList>
            <person name="Lai Q."/>
            <person name="Li G."/>
            <person name="Yu Z."/>
            <person name="Shao Z."/>
        </authorList>
    </citation>
    <scope>NUCLEOTIDE SEQUENCE [LARGE SCALE GENOMIC DNA]</scope>
    <source>
        <strain evidence="6 7">C115</strain>
    </source>
</reference>
<feature type="transmembrane region" description="Helical" evidence="5">
    <location>
        <begin position="286"/>
        <end position="308"/>
    </location>
</feature>
<dbReference type="eggNOG" id="COG1275">
    <property type="taxonomic scope" value="Bacteria"/>
</dbReference>
<dbReference type="Proteomes" id="UP000007374">
    <property type="component" value="Unassembled WGS sequence"/>
</dbReference>
<evidence type="ECO:0000256" key="2">
    <source>
        <dbReference type="ARBA" id="ARBA00022692"/>
    </source>
</evidence>
<evidence type="ECO:0000256" key="1">
    <source>
        <dbReference type="ARBA" id="ARBA00004141"/>
    </source>
</evidence>
<comment type="subcellular location">
    <subcellularLocation>
        <location evidence="1">Membrane</location>
        <topology evidence="1">Multi-pass membrane protein</topology>
    </subcellularLocation>
</comment>
<feature type="transmembrane region" description="Helical" evidence="5">
    <location>
        <begin position="199"/>
        <end position="216"/>
    </location>
</feature>
<dbReference type="OrthoDB" id="309023at2"/>
<keyword evidence="4 5" id="KW-0472">Membrane</keyword>
<evidence type="ECO:0000256" key="3">
    <source>
        <dbReference type="ARBA" id="ARBA00022989"/>
    </source>
</evidence>
<dbReference type="AlphaFoldDB" id="K2N461"/>
<evidence type="ECO:0000313" key="6">
    <source>
        <dbReference type="EMBL" id="EKF42138.1"/>
    </source>
</evidence>
<dbReference type="GO" id="GO:0005886">
    <property type="term" value="C:plasma membrane"/>
    <property type="evidence" value="ECO:0007669"/>
    <property type="project" value="TreeGrafter"/>
</dbReference>
<dbReference type="EMBL" id="AMSI01000007">
    <property type="protein sequence ID" value="EKF42138.1"/>
    <property type="molecule type" value="Genomic_DNA"/>
</dbReference>
<proteinExistence type="predicted"/>
<feature type="transmembrane region" description="Helical" evidence="5">
    <location>
        <begin position="256"/>
        <end position="274"/>
    </location>
</feature>
<keyword evidence="3 5" id="KW-1133">Transmembrane helix</keyword>
<evidence type="ECO:0000313" key="7">
    <source>
        <dbReference type="Proteomes" id="UP000007374"/>
    </source>
</evidence>
<gene>
    <name evidence="6" type="ORF">NA8A_11335</name>
</gene>
<comment type="caution">
    <text evidence="6">The sequence shown here is derived from an EMBL/GenBank/DDBJ whole genome shotgun (WGS) entry which is preliminary data.</text>
</comment>
<keyword evidence="7" id="KW-1185">Reference proteome</keyword>
<evidence type="ECO:0000256" key="5">
    <source>
        <dbReference type="SAM" id="Phobius"/>
    </source>
</evidence>
<feature type="transmembrane region" description="Helical" evidence="5">
    <location>
        <begin position="103"/>
        <end position="124"/>
    </location>
</feature>
<feature type="transmembrane region" description="Helical" evidence="5">
    <location>
        <begin position="160"/>
        <end position="178"/>
    </location>
</feature>
<protein>
    <submittedName>
        <fullName evidence="6">Potassium-tellurite ethidium and proflavin transporter</fullName>
    </submittedName>
</protein>
<dbReference type="GO" id="GO:0046583">
    <property type="term" value="F:monoatomic cation efflux transmembrane transporter activity"/>
    <property type="evidence" value="ECO:0007669"/>
    <property type="project" value="TreeGrafter"/>
</dbReference>
<feature type="transmembrane region" description="Helical" evidence="5">
    <location>
        <begin position="79"/>
        <end position="97"/>
    </location>
</feature>
<dbReference type="RefSeq" id="WP_009450426.1">
    <property type="nucleotide sequence ID" value="NZ_AMSI01000007.1"/>
</dbReference>
<feature type="transmembrane region" description="Helical" evidence="5">
    <location>
        <begin position="222"/>
        <end position="244"/>
    </location>
</feature>
<accession>K2N461</accession>
<dbReference type="PATRIC" id="fig|1231190.3.peg.2361"/>
<dbReference type="STRING" id="721133.SAMN05216176_107234"/>
<organism evidence="6 7">
    <name type="scientific">Nitratireductor indicus C115</name>
    <dbReference type="NCBI Taxonomy" id="1231190"/>
    <lineage>
        <taxon>Bacteria</taxon>
        <taxon>Pseudomonadati</taxon>
        <taxon>Pseudomonadota</taxon>
        <taxon>Alphaproteobacteria</taxon>
        <taxon>Hyphomicrobiales</taxon>
        <taxon>Phyllobacteriaceae</taxon>
        <taxon>Nitratireductor</taxon>
    </lineage>
</organism>
<dbReference type="InterPro" id="IPR004695">
    <property type="entry name" value="SLAC1/Mae1/Ssu1/TehA"/>
</dbReference>
<dbReference type="InterPro" id="IPR038665">
    <property type="entry name" value="Voltage-dep_anion_channel_sf"/>
</dbReference>
<dbReference type="Pfam" id="PF03595">
    <property type="entry name" value="SLAC1"/>
    <property type="match status" value="1"/>
</dbReference>
<dbReference type="PANTHER" id="PTHR37955">
    <property type="entry name" value="TELLURITE RESISTANCE PROTEIN TEHA"/>
    <property type="match status" value="1"/>
</dbReference>
<dbReference type="Gene3D" id="1.50.10.150">
    <property type="entry name" value="Voltage-dependent anion channel"/>
    <property type="match status" value="1"/>
</dbReference>
<keyword evidence="2 5" id="KW-0812">Transmembrane</keyword>
<feature type="transmembrane region" description="Helical" evidence="5">
    <location>
        <begin position="136"/>
        <end position="154"/>
    </location>
</feature>
<name>K2N461_9HYPH</name>
<dbReference type="PANTHER" id="PTHR37955:SF1">
    <property type="entry name" value="DEP DOMAIN-CONTAINING PROTEIN"/>
    <property type="match status" value="1"/>
</dbReference>
<evidence type="ECO:0000256" key="4">
    <source>
        <dbReference type="ARBA" id="ARBA00023136"/>
    </source>
</evidence>
<dbReference type="InterPro" id="IPR052951">
    <property type="entry name" value="Tellurite_res_ion_channel"/>
</dbReference>
<feature type="transmembrane region" description="Helical" evidence="5">
    <location>
        <begin position="36"/>
        <end position="59"/>
    </location>
</feature>